<sequence length="49" mass="5666">HGQEIHSNTNNDKIHVGNQHVLIVNDCQLIYDQAYYSLRLSTNTKIDLE</sequence>
<dbReference type="AlphaFoldDB" id="A0A8S2MGQ2"/>
<evidence type="ECO:0000313" key="1">
    <source>
        <dbReference type="EMBL" id="CAF3943689.1"/>
    </source>
</evidence>
<comment type="caution">
    <text evidence="1">The sequence shown here is derived from an EMBL/GenBank/DDBJ whole genome shotgun (WGS) entry which is preliminary data.</text>
</comment>
<gene>
    <name evidence="1" type="ORF">BYL167_LOCUS10653</name>
</gene>
<dbReference type="Proteomes" id="UP000681967">
    <property type="component" value="Unassembled WGS sequence"/>
</dbReference>
<proteinExistence type="predicted"/>
<reference evidence="1" key="1">
    <citation type="submission" date="2021-02" db="EMBL/GenBank/DDBJ databases">
        <authorList>
            <person name="Nowell W R."/>
        </authorList>
    </citation>
    <scope>NUCLEOTIDE SEQUENCE</scope>
</reference>
<dbReference type="EMBL" id="CAJOBH010003234">
    <property type="protein sequence ID" value="CAF3943689.1"/>
    <property type="molecule type" value="Genomic_DNA"/>
</dbReference>
<organism evidence="1 2">
    <name type="scientific">Rotaria magnacalcarata</name>
    <dbReference type="NCBI Taxonomy" id="392030"/>
    <lineage>
        <taxon>Eukaryota</taxon>
        <taxon>Metazoa</taxon>
        <taxon>Spiralia</taxon>
        <taxon>Gnathifera</taxon>
        <taxon>Rotifera</taxon>
        <taxon>Eurotatoria</taxon>
        <taxon>Bdelloidea</taxon>
        <taxon>Philodinida</taxon>
        <taxon>Philodinidae</taxon>
        <taxon>Rotaria</taxon>
    </lineage>
</organism>
<evidence type="ECO:0000313" key="2">
    <source>
        <dbReference type="Proteomes" id="UP000681967"/>
    </source>
</evidence>
<name>A0A8S2MGQ2_9BILA</name>
<accession>A0A8S2MGQ2</accession>
<feature type="non-terminal residue" evidence="1">
    <location>
        <position position="1"/>
    </location>
</feature>
<protein>
    <submittedName>
        <fullName evidence="1">Uncharacterized protein</fullName>
    </submittedName>
</protein>